<dbReference type="GO" id="GO:0030170">
    <property type="term" value="F:pyridoxal phosphate binding"/>
    <property type="evidence" value="ECO:0007669"/>
    <property type="project" value="TreeGrafter"/>
</dbReference>
<dbReference type="InterPro" id="IPR000653">
    <property type="entry name" value="DegT/StrS_aminotransferase"/>
</dbReference>
<dbReference type="EMBL" id="SLZU01000018">
    <property type="protein sequence ID" value="TCS59810.1"/>
    <property type="molecule type" value="Genomic_DNA"/>
</dbReference>
<dbReference type="RefSeq" id="WP_207906056.1">
    <property type="nucleotide sequence ID" value="NZ_SLZU01000018.1"/>
</dbReference>
<feature type="modified residue" description="N6-(pyridoxal phosphate)lysine" evidence="4">
    <location>
        <position position="185"/>
    </location>
</feature>
<organism evidence="6 7">
    <name type="scientific">Primorskyibacter sedentarius</name>
    <dbReference type="NCBI Taxonomy" id="745311"/>
    <lineage>
        <taxon>Bacteria</taxon>
        <taxon>Pseudomonadati</taxon>
        <taxon>Pseudomonadota</taxon>
        <taxon>Alphaproteobacteria</taxon>
        <taxon>Rhodobacterales</taxon>
        <taxon>Roseobacteraceae</taxon>
        <taxon>Primorskyibacter</taxon>
    </lineage>
</organism>
<dbReference type="InterPro" id="IPR015424">
    <property type="entry name" value="PyrdxlP-dep_Trfase"/>
</dbReference>
<dbReference type="AlphaFoldDB" id="A0A4R3J5W6"/>
<dbReference type="Gene3D" id="3.40.640.10">
    <property type="entry name" value="Type I PLP-dependent aspartate aminotransferase-like (Major domain)"/>
    <property type="match status" value="1"/>
</dbReference>
<dbReference type="PIRSF" id="PIRSF000390">
    <property type="entry name" value="PLP_StrS"/>
    <property type="match status" value="1"/>
</dbReference>
<comment type="similarity">
    <text evidence="2 5">Belongs to the DegT/DnrJ/EryC1 family.</text>
</comment>
<keyword evidence="7" id="KW-1185">Reference proteome</keyword>
<dbReference type="GO" id="GO:0000271">
    <property type="term" value="P:polysaccharide biosynthetic process"/>
    <property type="evidence" value="ECO:0007669"/>
    <property type="project" value="TreeGrafter"/>
</dbReference>
<dbReference type="InterPro" id="IPR015421">
    <property type="entry name" value="PyrdxlP-dep_Trfase_major"/>
</dbReference>
<dbReference type="Proteomes" id="UP000295696">
    <property type="component" value="Unassembled WGS sequence"/>
</dbReference>
<dbReference type="Gene3D" id="3.90.1150.10">
    <property type="entry name" value="Aspartate Aminotransferase, domain 1"/>
    <property type="match status" value="1"/>
</dbReference>
<evidence type="ECO:0000313" key="6">
    <source>
        <dbReference type="EMBL" id="TCS59810.1"/>
    </source>
</evidence>
<dbReference type="InterPro" id="IPR015422">
    <property type="entry name" value="PyrdxlP-dep_Trfase_small"/>
</dbReference>
<evidence type="ECO:0000256" key="2">
    <source>
        <dbReference type="ARBA" id="ARBA00037999"/>
    </source>
</evidence>
<sequence length="403" mass="44566">MPDDIIYVTRPSLPPREDVMSFLDEVWDSRFVTNGGPIHQRFEAALAAYLDVPYVTLTANATLGCMLALRHLGVTGEVITPAFSFVATAHAVNWVGADLVFADIDPVTLSIDPADVERRITPKTRAIFAVHCYANPCDTQALADIAKRHGLALIYDAAHCFAAKDEGGSLLRHGDLSVVSFHATKVFSTLEGGAIISHDLETKQALDRLCNYGIVDESNVDSVGLNAKMSEMHAAVGLAQLAHVDRDIALREQVVQRYWDRLKDVDGIRCICPPDHPGRNNYAFPIVVEPDYPLSCRTLHERLKENGIHARRYFYPLLSQLPMYRDLPSADPQGLPQAIGASKKVMCLPLYPDLAPEDQDRVLDMICNPPACDWAPQPYAFDVMQTPAGYIREDLDRVQNSCA</sequence>
<evidence type="ECO:0000256" key="1">
    <source>
        <dbReference type="ARBA" id="ARBA00022898"/>
    </source>
</evidence>
<protein>
    <submittedName>
        <fullName evidence="6">dTDP-4-amino-4,6-dideoxygalactose transaminase</fullName>
    </submittedName>
</protein>
<dbReference type="PANTHER" id="PTHR30244:SF9">
    <property type="entry name" value="PROTEIN RV3402C"/>
    <property type="match status" value="1"/>
</dbReference>
<reference evidence="6 7" key="1">
    <citation type="submission" date="2019-03" db="EMBL/GenBank/DDBJ databases">
        <title>Genomic Encyclopedia of Type Strains, Phase IV (KMG-IV): sequencing the most valuable type-strain genomes for metagenomic binning, comparative biology and taxonomic classification.</title>
        <authorList>
            <person name="Goeker M."/>
        </authorList>
    </citation>
    <scope>NUCLEOTIDE SEQUENCE [LARGE SCALE GENOMIC DNA]</scope>
    <source>
        <strain evidence="6 7">DSM 104836</strain>
    </source>
</reference>
<gene>
    <name evidence="6" type="ORF">EDD52_11821</name>
</gene>
<evidence type="ECO:0000256" key="3">
    <source>
        <dbReference type="PIRSR" id="PIRSR000390-1"/>
    </source>
</evidence>
<dbReference type="Pfam" id="PF01041">
    <property type="entry name" value="DegT_DnrJ_EryC1"/>
    <property type="match status" value="1"/>
</dbReference>
<evidence type="ECO:0000313" key="7">
    <source>
        <dbReference type="Proteomes" id="UP000295696"/>
    </source>
</evidence>
<dbReference type="GO" id="GO:0008483">
    <property type="term" value="F:transaminase activity"/>
    <property type="evidence" value="ECO:0007669"/>
    <property type="project" value="TreeGrafter"/>
</dbReference>
<evidence type="ECO:0000256" key="5">
    <source>
        <dbReference type="RuleBase" id="RU004508"/>
    </source>
</evidence>
<accession>A0A4R3J5W6</accession>
<keyword evidence="1 4" id="KW-0663">Pyridoxal phosphate</keyword>
<name>A0A4R3J5W6_9RHOB</name>
<feature type="active site" description="Proton acceptor" evidence="3">
    <location>
        <position position="185"/>
    </location>
</feature>
<dbReference type="SUPFAM" id="SSF53383">
    <property type="entry name" value="PLP-dependent transferases"/>
    <property type="match status" value="1"/>
</dbReference>
<comment type="caution">
    <text evidence="6">The sequence shown here is derived from an EMBL/GenBank/DDBJ whole genome shotgun (WGS) entry which is preliminary data.</text>
</comment>
<dbReference type="PANTHER" id="PTHR30244">
    <property type="entry name" value="TRANSAMINASE"/>
    <property type="match status" value="1"/>
</dbReference>
<dbReference type="CDD" id="cd00616">
    <property type="entry name" value="AHBA_syn"/>
    <property type="match status" value="1"/>
</dbReference>
<proteinExistence type="inferred from homology"/>
<evidence type="ECO:0000256" key="4">
    <source>
        <dbReference type="PIRSR" id="PIRSR000390-2"/>
    </source>
</evidence>